<evidence type="ECO:0000313" key="5">
    <source>
        <dbReference type="Proteomes" id="UP000006056"/>
    </source>
</evidence>
<dbReference type="HOGENOM" id="CLU_634488_0_0_0"/>
<dbReference type="Pfam" id="PF02321">
    <property type="entry name" value="OEP"/>
    <property type="match status" value="1"/>
</dbReference>
<feature type="signal peptide" evidence="3">
    <location>
        <begin position="1"/>
        <end position="24"/>
    </location>
</feature>
<name>I3ZFZ7_TERRK</name>
<keyword evidence="3" id="KW-0732">Signal</keyword>
<reference evidence="4 5" key="1">
    <citation type="submission" date="2012-06" db="EMBL/GenBank/DDBJ databases">
        <title>Complete genome of Terriglobus roseus DSM 18391.</title>
        <authorList>
            <consortium name="US DOE Joint Genome Institute (JGI-PGF)"/>
            <person name="Lucas S."/>
            <person name="Copeland A."/>
            <person name="Lapidus A."/>
            <person name="Glavina del Rio T."/>
            <person name="Dalin E."/>
            <person name="Tice H."/>
            <person name="Bruce D."/>
            <person name="Goodwin L."/>
            <person name="Pitluck S."/>
            <person name="Peters L."/>
            <person name="Mikhailova N."/>
            <person name="Munk A.C.C."/>
            <person name="Kyrpides N."/>
            <person name="Mavromatis K."/>
            <person name="Ivanova N."/>
            <person name="Brettin T."/>
            <person name="Detter J.C."/>
            <person name="Han C."/>
            <person name="Larimer F."/>
            <person name="Land M."/>
            <person name="Hauser L."/>
            <person name="Markowitz V."/>
            <person name="Cheng J.-F."/>
            <person name="Hugenholtz P."/>
            <person name="Woyke T."/>
            <person name="Wu D."/>
            <person name="Brambilla E."/>
            <person name="Klenk H.-P."/>
            <person name="Eisen J.A."/>
        </authorList>
    </citation>
    <scope>NUCLEOTIDE SEQUENCE [LARGE SCALE GENOMIC DNA]</scope>
    <source>
        <strain evidence="5">DSM 18391 / NRRL B-41598 / KBS 63</strain>
    </source>
</reference>
<dbReference type="Proteomes" id="UP000006056">
    <property type="component" value="Chromosome"/>
</dbReference>
<evidence type="ECO:0000256" key="3">
    <source>
        <dbReference type="SAM" id="SignalP"/>
    </source>
</evidence>
<gene>
    <name evidence="4" type="ordered locus">Terro_1873</name>
</gene>
<dbReference type="PANTHER" id="PTHR30203:SF30">
    <property type="entry name" value="OUTER MEMBRANE PROTEIN-RELATED"/>
    <property type="match status" value="1"/>
</dbReference>
<dbReference type="Gene3D" id="1.20.1600.10">
    <property type="entry name" value="Outer membrane efflux proteins (OEP)"/>
    <property type="match status" value="1"/>
</dbReference>
<feature type="compositionally biased region" description="Low complexity" evidence="2">
    <location>
        <begin position="455"/>
        <end position="475"/>
    </location>
</feature>
<evidence type="ECO:0000313" key="4">
    <source>
        <dbReference type="EMBL" id="AFL88165.1"/>
    </source>
</evidence>
<organism evidence="4 5">
    <name type="scientific">Terriglobus roseus (strain DSM 18391 / NRRL B-41598 / KBS 63)</name>
    <dbReference type="NCBI Taxonomy" id="926566"/>
    <lineage>
        <taxon>Bacteria</taxon>
        <taxon>Pseudomonadati</taxon>
        <taxon>Acidobacteriota</taxon>
        <taxon>Terriglobia</taxon>
        <taxon>Terriglobales</taxon>
        <taxon>Acidobacteriaceae</taxon>
        <taxon>Terriglobus</taxon>
    </lineage>
</organism>
<feature type="region of interest" description="Disordered" evidence="2">
    <location>
        <begin position="450"/>
        <end position="487"/>
    </location>
</feature>
<dbReference type="EMBL" id="CP003379">
    <property type="protein sequence ID" value="AFL88165.1"/>
    <property type="molecule type" value="Genomic_DNA"/>
</dbReference>
<dbReference type="InterPro" id="IPR003423">
    <property type="entry name" value="OMP_efflux"/>
</dbReference>
<accession>I3ZFZ7</accession>
<evidence type="ECO:0000256" key="1">
    <source>
        <dbReference type="ARBA" id="ARBA00007613"/>
    </source>
</evidence>
<dbReference type="PANTHER" id="PTHR30203">
    <property type="entry name" value="OUTER MEMBRANE CATION EFFLUX PROTEIN"/>
    <property type="match status" value="1"/>
</dbReference>
<dbReference type="SUPFAM" id="SSF56954">
    <property type="entry name" value="Outer membrane efflux proteins (OEP)"/>
    <property type="match status" value="1"/>
</dbReference>
<dbReference type="GO" id="GO:0015562">
    <property type="term" value="F:efflux transmembrane transporter activity"/>
    <property type="evidence" value="ECO:0007669"/>
    <property type="project" value="InterPro"/>
</dbReference>
<keyword evidence="5" id="KW-1185">Reference proteome</keyword>
<dbReference type="RefSeq" id="WP_014785734.1">
    <property type="nucleotide sequence ID" value="NC_018014.1"/>
</dbReference>
<comment type="similarity">
    <text evidence="1">Belongs to the outer membrane factor (OMF) (TC 1.B.17) family.</text>
</comment>
<dbReference type="KEGG" id="trs:Terro_1873"/>
<dbReference type="InterPro" id="IPR010131">
    <property type="entry name" value="MdtP/NodT-like"/>
</dbReference>
<sequence length="487" mass="52756">MTRSYALRTLALAAFLVCTGRGVAQISLQSAVNLALKNSPKIRMAQADLDKARAARSEARDAYIPTVGVVTGYGQSTGAPLNVPVIFSISAQSLVFSFSQKDYIRSTDEGVRAAELTLHNSQIEVAEDTTNTYLALDYSLERKMVLRDSIAYSDRLVSITTDRIALGVDPKVELPKSRRTGTQLRLASLQVDDEIAANRQHLALLTGLPATFLFTDRSSVPEFTRTPASADVDMDKLPDSYGIKAAFASARAKQYTAFGDSRYMLRPQIVLAGNYSRVATSLSSYLDYYPRYGGTDAHPNSENALSFGLQFNIPLLDMAHRAKARGSAADAARAYAEADQQRGVYREGRSKLANSTRELDLRAQLARDDREIAEDQLETLKLQLQLDGGASQGPQVNPKDQLNAQLQERQKYLDVLAAELQLRQTQVNLLRQTEGLGDWILGATGSRTLTPSVPSPAGTTAPGVPTTAPTGASPGIVPNSPSVIPHP</sequence>
<feature type="chain" id="PRO_5003684612" evidence="3">
    <location>
        <begin position="25"/>
        <end position="487"/>
    </location>
</feature>
<evidence type="ECO:0000256" key="2">
    <source>
        <dbReference type="SAM" id="MobiDB-lite"/>
    </source>
</evidence>
<dbReference type="eggNOG" id="COG1538">
    <property type="taxonomic scope" value="Bacteria"/>
</dbReference>
<dbReference type="AlphaFoldDB" id="I3ZFZ7"/>
<dbReference type="STRING" id="926566.Terro_1873"/>
<dbReference type="OrthoDB" id="113473at2"/>
<proteinExistence type="inferred from homology"/>
<protein>
    <submittedName>
        <fullName evidence="4">Outer membrane protein</fullName>
    </submittedName>
</protein>